<accession>A0A246JKL1</accession>
<dbReference type="Proteomes" id="UP000197468">
    <property type="component" value="Unassembled WGS sequence"/>
</dbReference>
<evidence type="ECO:0000256" key="1">
    <source>
        <dbReference type="SAM" id="MobiDB-lite"/>
    </source>
</evidence>
<keyword evidence="3" id="KW-1185">Reference proteome</keyword>
<name>A0A246JKL1_9BURK</name>
<dbReference type="OrthoDB" id="8561678at2"/>
<dbReference type="EMBL" id="NIOF01000001">
    <property type="protein sequence ID" value="OWQ93125.1"/>
    <property type="molecule type" value="Genomic_DNA"/>
</dbReference>
<proteinExistence type="predicted"/>
<sequence>MLPATSGSTTAAPQRGLLTASGDALSPAAQRAAWSASAGEALPTAAAPRAEVSVARPATPLAAHVDAAPLRAAETSSGAREPGAQLQLGRLQQGLEYLDRLAAAMQRLKGGLSDTLARQAAPSPALSGQVDQLRHLWSQRSRDAGGRVDGDLQPAPEDGAARQRFKLRGLDLAVLQQGGRETLRLQLPGQPLESGATTKPIAVAVTLDGEGSQQQLQSLMKALSPAGVTVQAQGQEIVFSVAESQWPALRDGMTLRGEGRRFPSGQPVRALLEPAPEALQPQRWDVKEAAGQRQALGQLLQAQPKVTKARERLSEQLDAAAGRAAPALAPAQAGALAETLSRTLSGAEYSDVGALLPALRGMHRDRVQQLLAG</sequence>
<reference evidence="2 3" key="1">
    <citation type="journal article" date="2008" name="Int. J. Syst. Evol. Microbiol.">
        <title>Description of Roseateles aquatilis sp. nov. and Roseateles terrae sp. nov., in the class Betaproteobacteria, and emended description of the genus Roseateles.</title>
        <authorList>
            <person name="Gomila M."/>
            <person name="Bowien B."/>
            <person name="Falsen E."/>
            <person name="Moore E.R."/>
            <person name="Lalucat J."/>
        </authorList>
    </citation>
    <scope>NUCLEOTIDE SEQUENCE [LARGE SCALE GENOMIC DNA]</scope>
    <source>
        <strain evidence="2 3">CCUG 48205</strain>
    </source>
</reference>
<evidence type="ECO:0000313" key="2">
    <source>
        <dbReference type="EMBL" id="OWQ93125.1"/>
    </source>
</evidence>
<comment type="caution">
    <text evidence="2">The sequence shown here is derived from an EMBL/GenBank/DDBJ whole genome shotgun (WGS) entry which is preliminary data.</text>
</comment>
<gene>
    <name evidence="2" type="ORF">CDN99_01065</name>
</gene>
<feature type="region of interest" description="Disordered" evidence="1">
    <location>
        <begin position="1"/>
        <end position="23"/>
    </location>
</feature>
<organism evidence="2 3">
    <name type="scientific">Roseateles aquatilis</name>
    <dbReference type="NCBI Taxonomy" id="431061"/>
    <lineage>
        <taxon>Bacteria</taxon>
        <taxon>Pseudomonadati</taxon>
        <taxon>Pseudomonadota</taxon>
        <taxon>Betaproteobacteria</taxon>
        <taxon>Burkholderiales</taxon>
        <taxon>Sphaerotilaceae</taxon>
        <taxon>Roseateles</taxon>
    </lineage>
</organism>
<protein>
    <submittedName>
        <fullName evidence="2">Uncharacterized protein</fullName>
    </submittedName>
</protein>
<feature type="compositionally biased region" description="Polar residues" evidence="1">
    <location>
        <begin position="1"/>
        <end position="12"/>
    </location>
</feature>
<evidence type="ECO:0000313" key="3">
    <source>
        <dbReference type="Proteomes" id="UP000197468"/>
    </source>
</evidence>
<dbReference type="RefSeq" id="WP_088382274.1">
    <property type="nucleotide sequence ID" value="NZ_NIOF01000001.1"/>
</dbReference>
<dbReference type="AlphaFoldDB" id="A0A246JKL1"/>